<protein>
    <submittedName>
        <fullName evidence="1">Uncharacterized protein</fullName>
    </submittedName>
</protein>
<accession>A0A1H3ZAS2</accession>
<evidence type="ECO:0000313" key="2">
    <source>
        <dbReference type="Proteomes" id="UP000187280"/>
    </source>
</evidence>
<dbReference type="EMBL" id="FNQS01000003">
    <property type="protein sequence ID" value="SEA20422.1"/>
    <property type="molecule type" value="Genomic_DNA"/>
</dbReference>
<dbReference type="GeneID" id="97766266"/>
<sequence>MKINYFIHDTIKPYFTLSPHPLCRAMIKPRTKFKTKKIWTRHEDAMRREEKTGHRGPLIMRSRRWKYFANGEFYLLYSRRQQQAANGVTPQGERGITDALKKWTQSHLNLLPSTLALRPVEGSHD</sequence>
<gene>
    <name evidence="1" type="ORF">SAMN02982996_01107</name>
</gene>
<name>A0A1H3ZAS2_9GAMM</name>
<organism evidence="1 2">
    <name type="scientific">Lonsdalea quercina</name>
    <dbReference type="NCBI Taxonomy" id="71657"/>
    <lineage>
        <taxon>Bacteria</taxon>
        <taxon>Pseudomonadati</taxon>
        <taxon>Pseudomonadota</taxon>
        <taxon>Gammaproteobacteria</taxon>
        <taxon>Enterobacterales</taxon>
        <taxon>Pectobacteriaceae</taxon>
        <taxon>Lonsdalea</taxon>
    </lineage>
</organism>
<dbReference type="STRING" id="71657.SAMN02982996_01107"/>
<dbReference type="AlphaFoldDB" id="A0A1H3ZAS2"/>
<dbReference type="Proteomes" id="UP000187280">
    <property type="component" value="Unassembled WGS sequence"/>
</dbReference>
<proteinExistence type="predicted"/>
<dbReference type="RefSeq" id="WP_026741564.1">
    <property type="nucleotide sequence ID" value="NZ_FNQS01000003.1"/>
</dbReference>
<keyword evidence="2" id="KW-1185">Reference proteome</keyword>
<reference evidence="1 2" key="1">
    <citation type="submission" date="2016-10" db="EMBL/GenBank/DDBJ databases">
        <authorList>
            <person name="de Groot N.N."/>
        </authorList>
    </citation>
    <scope>NUCLEOTIDE SEQUENCE [LARGE SCALE GENOMIC DNA]</scope>
    <source>
        <strain evidence="1 2">ATCC 29281</strain>
    </source>
</reference>
<evidence type="ECO:0000313" key="1">
    <source>
        <dbReference type="EMBL" id="SEA20422.1"/>
    </source>
</evidence>